<keyword evidence="3 11" id="KW-0597">Phosphoprotein</keyword>
<dbReference type="InterPro" id="IPR001789">
    <property type="entry name" value="Sig_transdc_resp-reg_receiver"/>
</dbReference>
<evidence type="ECO:0000256" key="4">
    <source>
        <dbReference type="ARBA" id="ARBA00022692"/>
    </source>
</evidence>
<gene>
    <name evidence="14" type="ORF">K2F26_00355</name>
</gene>
<comment type="subcellular location">
    <subcellularLocation>
        <location evidence="1">Cell membrane</location>
        <topology evidence="1">Multi-pass membrane protein</topology>
    </subcellularLocation>
</comment>
<keyword evidence="2" id="KW-1003">Cell membrane</keyword>
<evidence type="ECO:0000256" key="1">
    <source>
        <dbReference type="ARBA" id="ARBA00004651"/>
    </source>
</evidence>
<dbReference type="Gene3D" id="1.20.120.160">
    <property type="entry name" value="HPT domain"/>
    <property type="match status" value="1"/>
</dbReference>
<dbReference type="PROSITE" id="PS50110">
    <property type="entry name" value="RESPONSE_REGULATORY"/>
    <property type="match status" value="1"/>
</dbReference>
<keyword evidence="4" id="KW-0812">Transmembrane</keyword>
<protein>
    <submittedName>
        <fullName evidence="14">Hpt domain-containing protein</fullName>
    </submittedName>
</protein>
<feature type="domain" description="Response regulatory" evidence="12">
    <location>
        <begin position="1"/>
        <end position="72"/>
    </location>
</feature>
<feature type="modified residue" description="4-aspartylphosphate" evidence="11">
    <location>
        <position position="4"/>
    </location>
</feature>
<evidence type="ECO:0000256" key="10">
    <source>
        <dbReference type="PROSITE-ProRule" id="PRU00110"/>
    </source>
</evidence>
<keyword evidence="8" id="KW-0902">Two-component regulatory system</keyword>
<reference evidence="14 15" key="1">
    <citation type="journal article" date="2022" name="J. Am. Chem. Soc.">
        <title>Biosynthesis of Guanitoxin Enables Global Environmental Detection in Freshwater Cyanobacteria.</title>
        <authorList>
            <person name="Lima S.T."/>
            <person name="Fallon T.R."/>
            <person name="Cordoza J.L."/>
            <person name="Chekan J.R."/>
            <person name="Delbaje E."/>
            <person name="Hopiavuori A.R."/>
            <person name="Alvarenga D.O."/>
            <person name="Wood S.M."/>
            <person name="Luhavaya H."/>
            <person name="Baumgartner J.T."/>
            <person name="Dorr F.A."/>
            <person name="Etchegaray A."/>
            <person name="Pinto E."/>
            <person name="McKinnie S.M.K."/>
            <person name="Fiore M.F."/>
            <person name="Moore B.S."/>
        </authorList>
    </citation>
    <scope>NUCLEOTIDE SEQUENCE [LARGE SCALE GENOMIC DNA]</scope>
    <source>
        <strain evidence="14 15">ITEP-024</strain>
    </source>
</reference>
<evidence type="ECO:0000313" key="15">
    <source>
        <dbReference type="Proteomes" id="UP000826540"/>
    </source>
</evidence>
<evidence type="ECO:0000256" key="9">
    <source>
        <dbReference type="ARBA" id="ARBA00023136"/>
    </source>
</evidence>
<evidence type="ECO:0000256" key="2">
    <source>
        <dbReference type="ARBA" id="ARBA00022475"/>
    </source>
</evidence>
<sequence>MREDLQMPEMDGLTATRQICQEWPISSRPWIIAMTANAMQGDREKCLEAGMNDYTTKPIRIDDLTNALSNCQKQGVNNTEIFENMSNNIFDASALEELKDIICNNDSEQFIEIIQCYLEDTPQRLQSIQDAITQGDAKTLQLEAHALKSSSAIVGAKTLSQFCKDLEDSGRNKNLAEAPSKLSKAMTEYQRVEAALQLECK</sequence>
<keyword evidence="15" id="KW-1185">Reference proteome</keyword>
<dbReference type="Gene3D" id="3.40.50.2300">
    <property type="match status" value="1"/>
</dbReference>
<name>A0ABX8X059_9CYAN</name>
<dbReference type="InterPro" id="IPR036641">
    <property type="entry name" value="HPT_dom_sf"/>
</dbReference>
<dbReference type="SUPFAM" id="SSF52172">
    <property type="entry name" value="CheY-like"/>
    <property type="match status" value="1"/>
</dbReference>
<dbReference type="InterPro" id="IPR008207">
    <property type="entry name" value="Sig_transdc_His_kin_Hpt_dom"/>
</dbReference>
<evidence type="ECO:0000313" key="14">
    <source>
        <dbReference type="EMBL" id="QYX31938.1"/>
    </source>
</evidence>
<keyword evidence="6" id="KW-0067">ATP-binding</keyword>
<dbReference type="CDD" id="cd17546">
    <property type="entry name" value="REC_hyHK_CKI1_RcsC-like"/>
    <property type="match status" value="1"/>
</dbReference>
<evidence type="ECO:0000259" key="12">
    <source>
        <dbReference type="PROSITE" id="PS50110"/>
    </source>
</evidence>
<keyword evidence="7" id="KW-1133">Transmembrane helix</keyword>
<keyword evidence="9" id="KW-0472">Membrane</keyword>
<dbReference type="PROSITE" id="PS50894">
    <property type="entry name" value="HPT"/>
    <property type="match status" value="1"/>
</dbReference>
<feature type="modified residue" description="Phosphohistidine" evidence="10">
    <location>
        <position position="145"/>
    </location>
</feature>
<evidence type="ECO:0000256" key="5">
    <source>
        <dbReference type="ARBA" id="ARBA00022741"/>
    </source>
</evidence>
<evidence type="ECO:0000256" key="3">
    <source>
        <dbReference type="ARBA" id="ARBA00022553"/>
    </source>
</evidence>
<organism evidence="14 15">
    <name type="scientific">Sphaerospermopsis torques-reginae ITEP-024</name>
    <dbReference type="NCBI Taxonomy" id="984208"/>
    <lineage>
        <taxon>Bacteria</taxon>
        <taxon>Bacillati</taxon>
        <taxon>Cyanobacteriota</taxon>
        <taxon>Cyanophyceae</taxon>
        <taxon>Nostocales</taxon>
        <taxon>Aphanizomenonaceae</taxon>
        <taxon>Sphaerospermopsis</taxon>
        <taxon>Sphaerospermopsis torques-reginae</taxon>
    </lineage>
</organism>
<dbReference type="Pfam" id="PF01627">
    <property type="entry name" value="Hpt"/>
    <property type="match status" value="1"/>
</dbReference>
<dbReference type="PANTHER" id="PTHR45339">
    <property type="entry name" value="HYBRID SIGNAL TRANSDUCTION HISTIDINE KINASE J"/>
    <property type="match status" value="1"/>
</dbReference>
<dbReference type="SUPFAM" id="SSF47226">
    <property type="entry name" value="Histidine-containing phosphotransfer domain, HPT domain"/>
    <property type="match status" value="1"/>
</dbReference>
<evidence type="ECO:0000256" key="8">
    <source>
        <dbReference type="ARBA" id="ARBA00023012"/>
    </source>
</evidence>
<evidence type="ECO:0000256" key="11">
    <source>
        <dbReference type="PROSITE-ProRule" id="PRU00169"/>
    </source>
</evidence>
<evidence type="ECO:0000259" key="13">
    <source>
        <dbReference type="PROSITE" id="PS50894"/>
    </source>
</evidence>
<dbReference type="Proteomes" id="UP000826540">
    <property type="component" value="Chromosome"/>
</dbReference>
<dbReference type="EMBL" id="CP080598">
    <property type="protein sequence ID" value="QYX31938.1"/>
    <property type="molecule type" value="Genomic_DNA"/>
</dbReference>
<dbReference type="CDD" id="cd00088">
    <property type="entry name" value="HPT"/>
    <property type="match status" value="1"/>
</dbReference>
<proteinExistence type="predicted"/>
<evidence type="ECO:0000256" key="6">
    <source>
        <dbReference type="ARBA" id="ARBA00022840"/>
    </source>
</evidence>
<dbReference type="PANTHER" id="PTHR45339:SF1">
    <property type="entry name" value="HYBRID SIGNAL TRANSDUCTION HISTIDINE KINASE J"/>
    <property type="match status" value="1"/>
</dbReference>
<dbReference type="Pfam" id="PF00072">
    <property type="entry name" value="Response_reg"/>
    <property type="match status" value="1"/>
</dbReference>
<feature type="domain" description="HPt" evidence="13">
    <location>
        <begin position="106"/>
        <end position="199"/>
    </location>
</feature>
<dbReference type="SMART" id="SM00073">
    <property type="entry name" value="HPT"/>
    <property type="match status" value="1"/>
</dbReference>
<accession>A0ABX8X059</accession>
<keyword evidence="5" id="KW-0547">Nucleotide-binding</keyword>
<evidence type="ECO:0000256" key="7">
    <source>
        <dbReference type="ARBA" id="ARBA00022989"/>
    </source>
</evidence>
<dbReference type="InterPro" id="IPR011006">
    <property type="entry name" value="CheY-like_superfamily"/>
</dbReference>